<evidence type="ECO:0000313" key="2">
    <source>
        <dbReference type="EMBL" id="BAT08423.1"/>
    </source>
</evidence>
<reference evidence="2 3" key="3">
    <citation type="journal article" date="2013" name="Rice">
        <title>Improvement of the Oryza sativa Nipponbare reference genome using next generation sequence and optical map data.</title>
        <authorList>
            <person name="Kawahara Y."/>
            <person name="de la Bastide M."/>
            <person name="Hamilton J.P."/>
            <person name="Kanamori H."/>
            <person name="McCombie W.R."/>
            <person name="Ouyang S."/>
            <person name="Schwartz D.C."/>
            <person name="Tanaka T."/>
            <person name="Wu J."/>
            <person name="Zhou S."/>
            <person name="Childs K.L."/>
            <person name="Davidson R.M."/>
            <person name="Lin H."/>
            <person name="Quesada-Ocampo L."/>
            <person name="Vaillancourt B."/>
            <person name="Sakai H."/>
            <person name="Lee S.S."/>
            <person name="Kim J."/>
            <person name="Numa H."/>
            <person name="Itoh T."/>
            <person name="Buell C.R."/>
            <person name="Matsumoto T."/>
        </authorList>
    </citation>
    <scope>NUCLEOTIDE SEQUENCE [LARGE SCALE GENOMIC DNA]</scope>
    <source>
        <strain evidence="3">cv. Nipponbare</strain>
    </source>
</reference>
<organism evidence="2 3">
    <name type="scientific">Oryza sativa subsp. japonica</name>
    <name type="common">Rice</name>
    <dbReference type="NCBI Taxonomy" id="39947"/>
    <lineage>
        <taxon>Eukaryota</taxon>
        <taxon>Viridiplantae</taxon>
        <taxon>Streptophyta</taxon>
        <taxon>Embryophyta</taxon>
        <taxon>Tracheophyta</taxon>
        <taxon>Spermatophyta</taxon>
        <taxon>Magnoliopsida</taxon>
        <taxon>Liliopsida</taxon>
        <taxon>Poales</taxon>
        <taxon>Poaceae</taxon>
        <taxon>BOP clade</taxon>
        <taxon>Oryzoideae</taxon>
        <taxon>Oryzeae</taxon>
        <taxon>Oryzinae</taxon>
        <taxon>Oryza</taxon>
        <taxon>Oryza sativa</taxon>
    </lineage>
</organism>
<protein>
    <submittedName>
        <fullName evidence="2">Os09g0455250 protein</fullName>
    </submittedName>
</protein>
<dbReference type="AlphaFoldDB" id="A0A0P0XNQ9"/>
<feature type="compositionally biased region" description="Gly residues" evidence="1">
    <location>
        <begin position="64"/>
        <end position="76"/>
    </location>
</feature>
<accession>A0A0P0XNQ9</accession>
<gene>
    <name evidence="2" type="ordered locus">Os09g0455250</name>
    <name evidence="2" type="ORF">OSNPB_090455250</name>
</gene>
<evidence type="ECO:0000256" key="1">
    <source>
        <dbReference type="SAM" id="MobiDB-lite"/>
    </source>
</evidence>
<sequence>MMSLYSLRMCASSCSSAVLLRRRRSFSSISTAAVAARPAPPASADDGDGAGPPSASRRVATGKGKCGGAKNGGGDGDAVDADDVFLRWISVSSCFSPFLKNSFANSHLSGTTFLNP</sequence>
<keyword evidence="3" id="KW-1185">Reference proteome</keyword>
<name>A0A0P0XNQ9_ORYSJ</name>
<feature type="region of interest" description="Disordered" evidence="1">
    <location>
        <begin position="29"/>
        <end position="77"/>
    </location>
</feature>
<dbReference type="InParanoid" id="A0A0P0XNQ9"/>
<dbReference type="Gramene" id="Os09t0455250-00">
    <property type="protein sequence ID" value="Os09t0455250-00"/>
    <property type="gene ID" value="Os09g0455250"/>
</dbReference>
<proteinExistence type="predicted"/>
<dbReference type="EMBL" id="AP014965">
    <property type="protein sequence ID" value="BAT08423.1"/>
    <property type="molecule type" value="Genomic_DNA"/>
</dbReference>
<reference evidence="2 3" key="2">
    <citation type="journal article" date="2013" name="Plant Cell Physiol.">
        <title>Rice Annotation Project Database (RAP-DB): an integrative and interactive database for rice genomics.</title>
        <authorList>
            <person name="Sakai H."/>
            <person name="Lee S.S."/>
            <person name="Tanaka T."/>
            <person name="Numa H."/>
            <person name="Kim J."/>
            <person name="Kawahara Y."/>
            <person name="Wakimoto H."/>
            <person name="Yang C.C."/>
            <person name="Iwamoto M."/>
            <person name="Abe T."/>
            <person name="Yamada Y."/>
            <person name="Muto A."/>
            <person name="Inokuchi H."/>
            <person name="Ikemura T."/>
            <person name="Matsumoto T."/>
            <person name="Sasaki T."/>
            <person name="Itoh T."/>
        </authorList>
    </citation>
    <scope>NUCLEOTIDE SEQUENCE [LARGE SCALE GENOMIC DNA]</scope>
    <source>
        <strain evidence="3">cv. Nipponbare</strain>
    </source>
</reference>
<dbReference type="Proteomes" id="UP000059680">
    <property type="component" value="Chromosome 9"/>
</dbReference>
<evidence type="ECO:0000313" key="3">
    <source>
        <dbReference type="Proteomes" id="UP000059680"/>
    </source>
</evidence>
<reference evidence="3" key="1">
    <citation type="journal article" date="2005" name="Nature">
        <title>The map-based sequence of the rice genome.</title>
        <authorList>
            <consortium name="International rice genome sequencing project (IRGSP)"/>
            <person name="Matsumoto T."/>
            <person name="Wu J."/>
            <person name="Kanamori H."/>
            <person name="Katayose Y."/>
            <person name="Fujisawa M."/>
            <person name="Namiki N."/>
            <person name="Mizuno H."/>
            <person name="Yamamoto K."/>
            <person name="Antonio B.A."/>
            <person name="Baba T."/>
            <person name="Sakata K."/>
            <person name="Nagamura Y."/>
            <person name="Aoki H."/>
            <person name="Arikawa K."/>
            <person name="Arita K."/>
            <person name="Bito T."/>
            <person name="Chiden Y."/>
            <person name="Fujitsuka N."/>
            <person name="Fukunaka R."/>
            <person name="Hamada M."/>
            <person name="Harada C."/>
            <person name="Hayashi A."/>
            <person name="Hijishita S."/>
            <person name="Honda M."/>
            <person name="Hosokawa S."/>
            <person name="Ichikawa Y."/>
            <person name="Idonuma A."/>
            <person name="Iijima M."/>
            <person name="Ikeda M."/>
            <person name="Ikeno M."/>
            <person name="Ito K."/>
            <person name="Ito S."/>
            <person name="Ito T."/>
            <person name="Ito Y."/>
            <person name="Ito Y."/>
            <person name="Iwabuchi A."/>
            <person name="Kamiya K."/>
            <person name="Karasawa W."/>
            <person name="Kurita K."/>
            <person name="Katagiri S."/>
            <person name="Kikuta A."/>
            <person name="Kobayashi H."/>
            <person name="Kobayashi N."/>
            <person name="Machita K."/>
            <person name="Maehara T."/>
            <person name="Masukawa M."/>
            <person name="Mizubayashi T."/>
            <person name="Mukai Y."/>
            <person name="Nagasaki H."/>
            <person name="Nagata Y."/>
            <person name="Naito S."/>
            <person name="Nakashima M."/>
            <person name="Nakama Y."/>
            <person name="Nakamichi Y."/>
            <person name="Nakamura M."/>
            <person name="Meguro A."/>
            <person name="Negishi M."/>
            <person name="Ohta I."/>
            <person name="Ohta T."/>
            <person name="Okamoto M."/>
            <person name="Ono N."/>
            <person name="Saji S."/>
            <person name="Sakaguchi M."/>
            <person name="Sakai K."/>
            <person name="Shibata M."/>
            <person name="Shimokawa T."/>
            <person name="Song J."/>
            <person name="Takazaki Y."/>
            <person name="Terasawa K."/>
            <person name="Tsugane M."/>
            <person name="Tsuji K."/>
            <person name="Ueda S."/>
            <person name="Waki K."/>
            <person name="Yamagata H."/>
            <person name="Yamamoto M."/>
            <person name="Yamamoto S."/>
            <person name="Yamane H."/>
            <person name="Yoshiki S."/>
            <person name="Yoshihara R."/>
            <person name="Yukawa K."/>
            <person name="Zhong H."/>
            <person name="Yano M."/>
            <person name="Yuan Q."/>
            <person name="Ouyang S."/>
            <person name="Liu J."/>
            <person name="Jones K.M."/>
            <person name="Gansberger K."/>
            <person name="Moffat K."/>
            <person name="Hill J."/>
            <person name="Bera J."/>
            <person name="Fadrosh D."/>
            <person name="Jin S."/>
            <person name="Johri S."/>
            <person name="Kim M."/>
            <person name="Overton L."/>
            <person name="Reardon M."/>
            <person name="Tsitrin T."/>
            <person name="Vuong H."/>
            <person name="Weaver B."/>
            <person name="Ciecko A."/>
            <person name="Tallon L."/>
            <person name="Jackson J."/>
            <person name="Pai G."/>
            <person name="Aken S.V."/>
            <person name="Utterback T."/>
            <person name="Reidmuller S."/>
            <person name="Feldblyum T."/>
            <person name="Hsiao J."/>
            <person name="Zismann V."/>
            <person name="Iobst S."/>
            <person name="de Vazeille A.R."/>
            <person name="Buell C.R."/>
            <person name="Ying K."/>
            <person name="Li Y."/>
            <person name="Lu T."/>
            <person name="Huang Y."/>
            <person name="Zhao Q."/>
            <person name="Feng Q."/>
            <person name="Zhang L."/>
            <person name="Zhu J."/>
            <person name="Weng Q."/>
            <person name="Mu J."/>
            <person name="Lu Y."/>
            <person name="Fan D."/>
            <person name="Liu Y."/>
            <person name="Guan J."/>
            <person name="Zhang Y."/>
            <person name="Yu S."/>
            <person name="Liu X."/>
            <person name="Zhang Y."/>
            <person name="Hong G."/>
            <person name="Han B."/>
            <person name="Choisne N."/>
            <person name="Demange N."/>
            <person name="Orjeda G."/>
            <person name="Samain S."/>
            <person name="Cattolico L."/>
            <person name="Pelletier E."/>
            <person name="Couloux A."/>
            <person name="Segurens B."/>
            <person name="Wincker P."/>
            <person name="D'Hont A."/>
            <person name="Scarpelli C."/>
            <person name="Weissenbach J."/>
            <person name="Salanoubat M."/>
            <person name="Quetier F."/>
            <person name="Yu Y."/>
            <person name="Kim H.R."/>
            <person name="Rambo T."/>
            <person name="Currie J."/>
            <person name="Collura K."/>
            <person name="Luo M."/>
            <person name="Yang T."/>
            <person name="Ammiraju J.S.S."/>
            <person name="Engler F."/>
            <person name="Soderlund C."/>
            <person name="Wing R.A."/>
            <person name="Palmer L.E."/>
            <person name="de la Bastide M."/>
            <person name="Spiegel L."/>
            <person name="Nascimento L."/>
            <person name="Zutavern T."/>
            <person name="O'Shaughnessy A."/>
            <person name="Dike S."/>
            <person name="Dedhia N."/>
            <person name="Preston R."/>
            <person name="Balija V."/>
            <person name="McCombie W.R."/>
            <person name="Chow T."/>
            <person name="Chen H."/>
            <person name="Chung M."/>
            <person name="Chen C."/>
            <person name="Shaw J."/>
            <person name="Wu H."/>
            <person name="Hsiao K."/>
            <person name="Chao Y."/>
            <person name="Chu M."/>
            <person name="Cheng C."/>
            <person name="Hour A."/>
            <person name="Lee P."/>
            <person name="Lin S."/>
            <person name="Lin Y."/>
            <person name="Liou J."/>
            <person name="Liu S."/>
            <person name="Hsing Y."/>
            <person name="Raghuvanshi S."/>
            <person name="Mohanty A."/>
            <person name="Bharti A.K."/>
            <person name="Gaur A."/>
            <person name="Gupta V."/>
            <person name="Kumar D."/>
            <person name="Ravi V."/>
            <person name="Vij S."/>
            <person name="Kapur A."/>
            <person name="Khurana P."/>
            <person name="Khurana P."/>
            <person name="Khurana J.P."/>
            <person name="Tyagi A.K."/>
            <person name="Gaikwad K."/>
            <person name="Singh A."/>
            <person name="Dalal V."/>
            <person name="Srivastava S."/>
            <person name="Dixit A."/>
            <person name="Pal A.K."/>
            <person name="Ghazi I.A."/>
            <person name="Yadav M."/>
            <person name="Pandit A."/>
            <person name="Bhargava A."/>
            <person name="Sureshbabu K."/>
            <person name="Batra K."/>
            <person name="Sharma T.R."/>
            <person name="Mohapatra T."/>
            <person name="Singh N.K."/>
            <person name="Messing J."/>
            <person name="Nelson A.B."/>
            <person name="Fuks G."/>
            <person name="Kavchok S."/>
            <person name="Keizer G."/>
            <person name="Linton E."/>
            <person name="Llaca V."/>
            <person name="Song R."/>
            <person name="Tanyolac B."/>
            <person name="Young S."/>
            <person name="Ho-Il K."/>
            <person name="Hahn J.H."/>
            <person name="Sangsakoo G."/>
            <person name="Vanavichit A."/>
            <person name="de Mattos Luiz.A.T."/>
            <person name="Zimmer P.D."/>
            <person name="Malone G."/>
            <person name="Dellagostin O."/>
            <person name="de Oliveira A.C."/>
            <person name="Bevan M."/>
            <person name="Bancroft I."/>
            <person name="Minx P."/>
            <person name="Cordum H."/>
            <person name="Wilson R."/>
            <person name="Cheng Z."/>
            <person name="Jin W."/>
            <person name="Jiang J."/>
            <person name="Leong S.A."/>
            <person name="Iwama H."/>
            <person name="Gojobori T."/>
            <person name="Itoh T."/>
            <person name="Niimura Y."/>
            <person name="Fujii Y."/>
            <person name="Habara T."/>
            <person name="Sakai H."/>
            <person name="Sato Y."/>
            <person name="Wilson G."/>
            <person name="Kumar K."/>
            <person name="McCouch S."/>
            <person name="Juretic N."/>
            <person name="Hoen D."/>
            <person name="Wright S."/>
            <person name="Bruskiewich R."/>
            <person name="Bureau T."/>
            <person name="Miyao A."/>
            <person name="Hirochika H."/>
            <person name="Nishikawa T."/>
            <person name="Kadowaki K."/>
            <person name="Sugiura M."/>
            <person name="Burr B."/>
            <person name="Sasaki T."/>
        </authorList>
    </citation>
    <scope>NUCLEOTIDE SEQUENCE [LARGE SCALE GENOMIC DNA]</scope>
    <source>
        <strain evidence="3">cv. Nipponbare</strain>
    </source>
</reference>
<dbReference type="PaxDb" id="39947-A0A0P0XNQ9"/>